<evidence type="ECO:0008006" key="2">
    <source>
        <dbReference type="Google" id="ProtNLM"/>
    </source>
</evidence>
<comment type="caution">
    <text evidence="1">The sequence shown here is derived from an EMBL/GenBank/DDBJ whole genome shotgun (WGS) entry which is preliminary data.</text>
</comment>
<evidence type="ECO:0000313" key="1">
    <source>
        <dbReference type="EMBL" id="MPM03896.1"/>
    </source>
</evidence>
<gene>
    <name evidence="1" type="ORF">SDC9_50163</name>
</gene>
<accession>A0A644WJ53</accession>
<dbReference type="EMBL" id="VSSQ01000991">
    <property type="protein sequence ID" value="MPM03896.1"/>
    <property type="molecule type" value="Genomic_DNA"/>
</dbReference>
<dbReference type="InterPro" id="IPR005358">
    <property type="entry name" value="Puta_zinc/iron-chelating_dom"/>
</dbReference>
<reference evidence="1" key="1">
    <citation type="submission" date="2019-08" db="EMBL/GenBank/DDBJ databases">
        <authorList>
            <person name="Kucharzyk K."/>
            <person name="Murdoch R.W."/>
            <person name="Higgins S."/>
            <person name="Loffler F."/>
        </authorList>
    </citation>
    <scope>NUCLEOTIDE SEQUENCE</scope>
</reference>
<sequence length="281" mass="32958">MNKTEKYLTRAINKEIGENYKLLGEGETFNFACSSCGSCCKNRNDILLTTYDIYRACKYLDMKPVDFLNKYCEVYIGKNSHLPLVSIKFRESLNTDNKYTVCPFNRKKDEKGICAIHQAKPFICLAHPVGRLTTLDENEKSYFMVSKHHCGSNNENSKKYTLEEWFKDFDLETNQKFTDIYNKLLIDIVNIIDIEKFINNNKIPDIIKDSFLEDMIRLLYFRIDTSKNVIDVITEIRDNVIKNVVCYVHLLCVAGYNIKAKNYKIDNKKLEEYKKTIFKNE</sequence>
<dbReference type="PANTHER" id="PTHR35866:SF1">
    <property type="entry name" value="YKGJ FAMILY CYSTEINE CLUSTER PROTEIN"/>
    <property type="match status" value="1"/>
</dbReference>
<organism evidence="1">
    <name type="scientific">bioreactor metagenome</name>
    <dbReference type="NCBI Taxonomy" id="1076179"/>
    <lineage>
        <taxon>unclassified sequences</taxon>
        <taxon>metagenomes</taxon>
        <taxon>ecological metagenomes</taxon>
    </lineage>
</organism>
<proteinExistence type="predicted"/>
<dbReference type="Pfam" id="PF03692">
    <property type="entry name" value="CxxCxxCC"/>
    <property type="match status" value="1"/>
</dbReference>
<dbReference type="AlphaFoldDB" id="A0A644WJ53"/>
<protein>
    <recommendedName>
        <fullName evidence="2">YkgJ family cysteine cluster protein</fullName>
    </recommendedName>
</protein>
<dbReference type="PANTHER" id="PTHR35866">
    <property type="entry name" value="PUTATIVE-RELATED"/>
    <property type="match status" value="1"/>
</dbReference>
<name>A0A644WJ53_9ZZZZ</name>